<dbReference type="Pfam" id="PF00089">
    <property type="entry name" value="Trypsin"/>
    <property type="match status" value="2"/>
</dbReference>
<dbReference type="SUPFAM" id="SSF50494">
    <property type="entry name" value="Trypsin-like serine proteases"/>
    <property type="match status" value="1"/>
</dbReference>
<proteinExistence type="inferred from homology"/>
<evidence type="ECO:0000256" key="2">
    <source>
        <dbReference type="ARBA" id="ARBA00022670"/>
    </source>
</evidence>
<dbReference type="EMBL" id="AGNL01035671">
    <property type="protein sequence ID" value="EJK54546.1"/>
    <property type="molecule type" value="Genomic_DNA"/>
</dbReference>
<keyword evidence="2 7" id="KW-0645">Protease</keyword>
<sequence>MSKSNAIQLLLVAAVITLAAATNYVRGGLDADARKSRQLNLFKEDRIIGGSRAEKDRYPYTVSMQDGSHFCGGSLISRDCESARCKARRSQHRTERLSRHRRHSLSHLSNPIMTVVLTAAHCLGGSYDVRIGSDSVGSGERIEMQREYEHPNYSTRTDEFDIALIKLDRPTNLDVPLIRINDNNNVPATRTTVTVMGWGDTNPSDSRQEMAKNLMEVNLDVISNSQCEKSKKNNDSYNGFIYQSMLCTQTRNKDACQGDSGGPLVIKGNTPEEDIQVGVVSWGIGCAYLPGVFSRVSRAHGWIKKTVCAQSRDPPAELCDLVVETPRPTPRPTPNPTRLPTRPPTASPTEEPTVRTQCSSNTFCSKIS</sequence>
<keyword evidence="5" id="KW-0843">Virulence</keyword>
<dbReference type="InterPro" id="IPR001314">
    <property type="entry name" value="Peptidase_S1A"/>
</dbReference>
<comment type="similarity">
    <text evidence="1">Belongs to the peptidase S1 family.</text>
</comment>
<dbReference type="CDD" id="cd00190">
    <property type="entry name" value="Tryp_SPc"/>
    <property type="match status" value="1"/>
</dbReference>
<evidence type="ECO:0000256" key="3">
    <source>
        <dbReference type="ARBA" id="ARBA00022801"/>
    </source>
</evidence>
<dbReference type="InterPro" id="IPR050430">
    <property type="entry name" value="Peptidase_S1"/>
</dbReference>
<dbReference type="OMA" id="YCLGWFQ"/>
<gene>
    <name evidence="11" type="ORF">THAOC_25819</name>
</gene>
<protein>
    <recommendedName>
        <fullName evidence="10">Peptidase S1 domain-containing protein</fullName>
    </recommendedName>
</protein>
<comment type="caution">
    <text evidence="11">The sequence shown here is derived from an EMBL/GenBank/DDBJ whole genome shotgun (WGS) entry which is preliminary data.</text>
</comment>
<dbReference type="InterPro" id="IPR009003">
    <property type="entry name" value="Peptidase_S1_PA"/>
</dbReference>
<keyword evidence="6" id="KW-1015">Disulfide bond</keyword>
<dbReference type="SMART" id="SM00020">
    <property type="entry name" value="Tryp_SPc"/>
    <property type="match status" value="1"/>
</dbReference>
<evidence type="ECO:0000259" key="10">
    <source>
        <dbReference type="PROSITE" id="PS50240"/>
    </source>
</evidence>
<evidence type="ECO:0000256" key="4">
    <source>
        <dbReference type="ARBA" id="ARBA00022825"/>
    </source>
</evidence>
<evidence type="ECO:0000256" key="8">
    <source>
        <dbReference type="SAM" id="MobiDB-lite"/>
    </source>
</evidence>
<evidence type="ECO:0000256" key="5">
    <source>
        <dbReference type="ARBA" id="ARBA00023026"/>
    </source>
</evidence>
<evidence type="ECO:0000256" key="9">
    <source>
        <dbReference type="SAM" id="SignalP"/>
    </source>
</evidence>
<dbReference type="GO" id="GO:0006508">
    <property type="term" value="P:proteolysis"/>
    <property type="evidence" value="ECO:0007669"/>
    <property type="project" value="UniProtKB-KW"/>
</dbReference>
<keyword evidence="4 7" id="KW-0720">Serine protease</keyword>
<name>K0S0E5_THAOC</name>
<dbReference type="PROSITE" id="PS00135">
    <property type="entry name" value="TRYPSIN_SER"/>
    <property type="match status" value="1"/>
</dbReference>
<accession>K0S0E5</accession>
<dbReference type="AlphaFoldDB" id="K0S0E5"/>
<reference evidence="11 12" key="1">
    <citation type="journal article" date="2012" name="Genome Biol.">
        <title>Genome and low-iron response of an oceanic diatom adapted to chronic iron limitation.</title>
        <authorList>
            <person name="Lommer M."/>
            <person name="Specht M."/>
            <person name="Roy A.S."/>
            <person name="Kraemer L."/>
            <person name="Andreson R."/>
            <person name="Gutowska M.A."/>
            <person name="Wolf J."/>
            <person name="Bergner S.V."/>
            <person name="Schilhabel M.B."/>
            <person name="Klostermeier U.C."/>
            <person name="Beiko R.G."/>
            <person name="Rosenstiel P."/>
            <person name="Hippler M."/>
            <person name="Laroche J."/>
        </authorList>
    </citation>
    <scope>NUCLEOTIDE SEQUENCE [LARGE SCALE GENOMIC DNA]</scope>
    <source>
        <strain evidence="11 12">CCMP1005</strain>
    </source>
</reference>
<dbReference type="PANTHER" id="PTHR24276">
    <property type="entry name" value="POLYSERASE-RELATED"/>
    <property type="match status" value="1"/>
</dbReference>
<dbReference type="InterPro" id="IPR018114">
    <property type="entry name" value="TRYPSIN_HIS"/>
</dbReference>
<dbReference type="eggNOG" id="KOG3627">
    <property type="taxonomic scope" value="Eukaryota"/>
</dbReference>
<feature type="domain" description="Peptidase S1" evidence="10">
    <location>
        <begin position="47"/>
        <end position="308"/>
    </location>
</feature>
<dbReference type="InterPro" id="IPR001254">
    <property type="entry name" value="Trypsin_dom"/>
</dbReference>
<feature type="signal peptide" evidence="9">
    <location>
        <begin position="1"/>
        <end position="21"/>
    </location>
</feature>
<dbReference type="FunFam" id="2.40.10.10:FF:000036">
    <property type="entry name" value="Trypsin beta"/>
    <property type="match status" value="1"/>
</dbReference>
<dbReference type="InterPro" id="IPR033116">
    <property type="entry name" value="TRYPSIN_SER"/>
</dbReference>
<evidence type="ECO:0000256" key="7">
    <source>
        <dbReference type="RuleBase" id="RU363034"/>
    </source>
</evidence>
<dbReference type="Gene3D" id="2.40.10.10">
    <property type="entry name" value="Trypsin-like serine proteases"/>
    <property type="match status" value="2"/>
</dbReference>
<keyword evidence="12" id="KW-1185">Reference proteome</keyword>
<keyword evidence="9" id="KW-0732">Signal</keyword>
<dbReference type="GO" id="GO:0004252">
    <property type="term" value="F:serine-type endopeptidase activity"/>
    <property type="evidence" value="ECO:0007669"/>
    <property type="project" value="InterPro"/>
</dbReference>
<keyword evidence="3 7" id="KW-0378">Hydrolase</keyword>
<feature type="region of interest" description="Disordered" evidence="8">
    <location>
        <begin position="324"/>
        <end position="356"/>
    </location>
</feature>
<dbReference type="PROSITE" id="PS00134">
    <property type="entry name" value="TRYPSIN_HIS"/>
    <property type="match status" value="1"/>
</dbReference>
<evidence type="ECO:0000256" key="1">
    <source>
        <dbReference type="ARBA" id="ARBA00007664"/>
    </source>
</evidence>
<evidence type="ECO:0000313" key="11">
    <source>
        <dbReference type="EMBL" id="EJK54546.1"/>
    </source>
</evidence>
<dbReference type="Proteomes" id="UP000266841">
    <property type="component" value="Unassembled WGS sequence"/>
</dbReference>
<dbReference type="PANTHER" id="PTHR24276:SF91">
    <property type="entry name" value="AT26814P-RELATED"/>
    <property type="match status" value="1"/>
</dbReference>
<dbReference type="PRINTS" id="PR00722">
    <property type="entry name" value="CHYMOTRYPSIN"/>
</dbReference>
<organism evidence="11 12">
    <name type="scientific">Thalassiosira oceanica</name>
    <name type="common">Marine diatom</name>
    <dbReference type="NCBI Taxonomy" id="159749"/>
    <lineage>
        <taxon>Eukaryota</taxon>
        <taxon>Sar</taxon>
        <taxon>Stramenopiles</taxon>
        <taxon>Ochrophyta</taxon>
        <taxon>Bacillariophyta</taxon>
        <taxon>Coscinodiscophyceae</taxon>
        <taxon>Thalassiosirophycidae</taxon>
        <taxon>Thalassiosirales</taxon>
        <taxon>Thalassiosiraceae</taxon>
        <taxon>Thalassiosira</taxon>
    </lineage>
</organism>
<dbReference type="OrthoDB" id="104223at2759"/>
<feature type="chain" id="PRO_5003837433" description="Peptidase S1 domain-containing protein" evidence="9">
    <location>
        <begin position="22"/>
        <end position="368"/>
    </location>
</feature>
<evidence type="ECO:0000256" key="6">
    <source>
        <dbReference type="ARBA" id="ARBA00023157"/>
    </source>
</evidence>
<dbReference type="InterPro" id="IPR043504">
    <property type="entry name" value="Peptidase_S1_PA_chymotrypsin"/>
</dbReference>
<evidence type="ECO:0000313" key="12">
    <source>
        <dbReference type="Proteomes" id="UP000266841"/>
    </source>
</evidence>
<dbReference type="PROSITE" id="PS50240">
    <property type="entry name" value="TRYPSIN_DOM"/>
    <property type="match status" value="1"/>
</dbReference>
<feature type="compositionally biased region" description="Pro residues" evidence="8">
    <location>
        <begin position="327"/>
        <end position="346"/>
    </location>
</feature>